<protein>
    <submittedName>
        <fullName evidence="1">Uncharacterized protein</fullName>
    </submittedName>
</protein>
<dbReference type="STRING" id="479433.Caci_7323"/>
<name>C7Q8G4_CATAD</name>
<organism evidence="1 2">
    <name type="scientific">Catenulispora acidiphila (strain DSM 44928 / JCM 14897 / NBRC 102108 / NRRL B-24433 / ID139908)</name>
    <dbReference type="NCBI Taxonomy" id="479433"/>
    <lineage>
        <taxon>Bacteria</taxon>
        <taxon>Bacillati</taxon>
        <taxon>Actinomycetota</taxon>
        <taxon>Actinomycetes</taxon>
        <taxon>Catenulisporales</taxon>
        <taxon>Catenulisporaceae</taxon>
        <taxon>Catenulispora</taxon>
    </lineage>
</organism>
<gene>
    <name evidence="1" type="ordered locus">Caci_7323</name>
</gene>
<evidence type="ECO:0000313" key="2">
    <source>
        <dbReference type="Proteomes" id="UP000000851"/>
    </source>
</evidence>
<sequence>MQGTRTVASVPERLTGYQFQATRWTLDGRYVVFLTIYAIGKPLLDQTLVSIDTESGAVARLPCPDCTTIVGDGGDEVLAYQADYQQIWSVTLRSGKPSQETRIAIPKAVSDDHFIIGAKGQAVLAITNVAQSAATSNSESFYLVTAHGAVRELAAAGSESEVAPIAATGHSAIGDATIAMGDSVHGGACQRAGFIHMLDPTNGVETQVELVDAYPPNYEPGRNGGLEIHDLWWDDKGYLYATVESWICNGGDRKITTPSSLWRFDGKHWTKTDAGPLAMVRTLAGGGRLVLSQHADFTTYNEPIGGPLYLEQGSLSRTNVATNALYISTPDQASIP</sequence>
<dbReference type="InterPro" id="IPR011044">
    <property type="entry name" value="Quino_amine_DH_bsu"/>
</dbReference>
<dbReference type="InParanoid" id="C7Q8G4"/>
<evidence type="ECO:0000313" key="1">
    <source>
        <dbReference type="EMBL" id="ACU76152.1"/>
    </source>
</evidence>
<keyword evidence="2" id="KW-1185">Reference proteome</keyword>
<dbReference type="Proteomes" id="UP000000851">
    <property type="component" value="Chromosome"/>
</dbReference>
<dbReference type="KEGG" id="cai:Caci_7323"/>
<dbReference type="EMBL" id="CP001700">
    <property type="protein sequence ID" value="ACU76152.1"/>
    <property type="molecule type" value="Genomic_DNA"/>
</dbReference>
<dbReference type="AlphaFoldDB" id="C7Q8G4"/>
<proteinExistence type="predicted"/>
<reference evidence="1 2" key="1">
    <citation type="journal article" date="2009" name="Stand. Genomic Sci.">
        <title>Complete genome sequence of Catenulispora acidiphila type strain (ID 139908).</title>
        <authorList>
            <person name="Copeland A."/>
            <person name="Lapidus A."/>
            <person name="Glavina Del Rio T."/>
            <person name="Nolan M."/>
            <person name="Lucas S."/>
            <person name="Chen F."/>
            <person name="Tice H."/>
            <person name="Cheng J.F."/>
            <person name="Bruce D."/>
            <person name="Goodwin L."/>
            <person name="Pitluck S."/>
            <person name="Mikhailova N."/>
            <person name="Pati A."/>
            <person name="Ivanova N."/>
            <person name="Mavromatis K."/>
            <person name="Chen A."/>
            <person name="Palaniappan K."/>
            <person name="Chain P."/>
            <person name="Land M."/>
            <person name="Hauser L."/>
            <person name="Chang Y.J."/>
            <person name="Jeffries C.D."/>
            <person name="Chertkov O."/>
            <person name="Brettin T."/>
            <person name="Detter J.C."/>
            <person name="Han C."/>
            <person name="Ali Z."/>
            <person name="Tindall B.J."/>
            <person name="Goker M."/>
            <person name="Bristow J."/>
            <person name="Eisen J.A."/>
            <person name="Markowitz V."/>
            <person name="Hugenholtz P."/>
            <person name="Kyrpides N.C."/>
            <person name="Klenk H.P."/>
        </authorList>
    </citation>
    <scope>NUCLEOTIDE SEQUENCE [LARGE SCALE GENOMIC DNA]</scope>
    <source>
        <strain evidence="2">DSM 44928 / JCM 14897 / NBRC 102108 / NRRL B-24433 / ID139908</strain>
    </source>
</reference>
<dbReference type="HOGENOM" id="CLU_825616_0_0_11"/>
<accession>C7Q8G4</accession>
<dbReference type="SUPFAM" id="SSF50969">
    <property type="entry name" value="YVTN repeat-like/Quinoprotein amine dehydrogenase"/>
    <property type="match status" value="1"/>
</dbReference>